<dbReference type="PROSITE" id="PS50236">
    <property type="entry name" value="CHCR"/>
    <property type="match status" value="1"/>
</dbReference>
<evidence type="ECO:0000256" key="2">
    <source>
        <dbReference type="ARBA" id="ARBA00007070"/>
    </source>
</evidence>
<comment type="subcellular location">
    <subcellularLocation>
        <location evidence="1">Late endosome membrane</location>
        <topology evidence="1">Peripheral membrane protein</topology>
        <orientation evidence="1">Cytoplasmic side</orientation>
    </subcellularLocation>
</comment>
<evidence type="ECO:0000256" key="7">
    <source>
        <dbReference type="ARBA" id="ARBA00022927"/>
    </source>
</evidence>
<dbReference type="SUPFAM" id="SSF50998">
    <property type="entry name" value="Quinoprotein alcohol dehydrogenase-like"/>
    <property type="match status" value="1"/>
</dbReference>
<dbReference type="InterPro" id="IPR000547">
    <property type="entry name" value="Clathrin_H-chain/VPS_repeat"/>
</dbReference>
<dbReference type="InterPro" id="IPR018957">
    <property type="entry name" value="Znf_C3HC4_RING-type"/>
</dbReference>
<keyword evidence="3" id="KW-0813">Transport</keyword>
<proteinExistence type="inferred from homology"/>
<dbReference type="Pfam" id="PF00097">
    <property type="entry name" value="zf-C3HC4"/>
    <property type="match status" value="1"/>
</dbReference>
<dbReference type="Gene3D" id="2.130.10.10">
    <property type="entry name" value="YVTN repeat-like/Quinoprotein amine dehydrogenase"/>
    <property type="match status" value="1"/>
</dbReference>
<evidence type="ECO:0000256" key="9">
    <source>
        <dbReference type="PIRNR" id="PIRNR007860"/>
    </source>
</evidence>
<dbReference type="EMBL" id="CVRI01000067">
    <property type="protein sequence ID" value="CRL06847.1"/>
    <property type="molecule type" value="Genomic_DNA"/>
</dbReference>
<dbReference type="PIRSF" id="PIRSF007860">
    <property type="entry name" value="VPS11"/>
    <property type="match status" value="1"/>
</dbReference>
<dbReference type="InterPro" id="IPR015943">
    <property type="entry name" value="WD40/YVTN_repeat-like_dom_sf"/>
</dbReference>
<dbReference type="AlphaFoldDB" id="A0A1J1J3A7"/>
<dbReference type="InterPro" id="IPR011047">
    <property type="entry name" value="Quinoprotein_ADH-like_sf"/>
</dbReference>
<protein>
    <recommendedName>
        <fullName evidence="9">Vacuolar protein sorting-associated protein 11 homolog</fullName>
    </recommendedName>
</protein>
<dbReference type="PANTHER" id="PTHR23323:SF24">
    <property type="entry name" value="VACUOLAR PROTEIN SORTING-ASSOCIATED PROTEIN 11 HOMOLOG"/>
    <property type="match status" value="1"/>
</dbReference>
<evidence type="ECO:0000256" key="6">
    <source>
        <dbReference type="ARBA" id="ARBA00022833"/>
    </source>
</evidence>
<keyword evidence="8 9" id="KW-0472">Membrane</keyword>
<dbReference type="GO" id="GO:0005634">
    <property type="term" value="C:nucleus"/>
    <property type="evidence" value="ECO:0007669"/>
    <property type="project" value="UniProtKB-ARBA"/>
</dbReference>
<sequence length="1058" mass="122166">MLEWRKFNFFDLKPFGEDEIVSNVVADADVISSTCGNNQIILGDSNGFVHVFPKNFREYYSFKTHNSVSFCELSIQNNLLITLGIDDSIELTPEFKVWNLNKLNKSIPACLRTVKTNIQKPTALGVSENGQYMAIGFERGNISIYKGDISREKTKNVKNIILGTTSIRGISFKQMGKVVQMFICSDSGVFLYTIQGRDKEFKSTLDTPSMNISTTCSWLQTGHNEGYFMVGRDDAIYCYTVDGRAPCYAFEGRKVLIRWFRSHLLMVTAPLRDNSLQSKPHTLTVIDVVNRFIVFTTSVEAVCSVFVEFGTCYVLTKDKILFHLDEKDLQSKLNSLYKKNMYDTAVKIARNNKYDKEGLSGIFKQYGDHLYAKGHFSGAVDQYIKTIGFLEPSYVIRRFLDSRHTQYLTDYLESVHKEGKASTDHTTLLLNCFTRLDRTQELKAFLKNYKQNNFNIDVAIRVCRKSCIDEALELAKFNNKHEYAVEILIEDMKLFSESIDYISRLTYDDAEMSLMKYGNILMEKCPTKMFELLKKLCTDYIVKKCDEPERDPDDDLFAYRNGGFMDREPATPEDFIHLFDDSKQTIEYIEYLIQNLPTCSKALYNSLIEHYLRLWKANEDDKVKLEQRLVDLIKNQSQFYDDNQVLMLCHTFEFWPGTILIYEEKKLFNLIVRHFLDTKDYPSLYALCKRLGSSDSSIWLHTLNGLKNNKQVPTSFLQELLQVIANEKLQSPIQVLNALSAIENGPNLSSVRHYFTQIFQKEADLMSYDESLGEKYRRETEELKTNIHMLNNEPVEFRGSLCDACHEPLVLPALFFMCKHSFHRECIRSYSETEKDCMVCRKKNIQLYDSIHKQFESRRQQNSFNEQLSSSHEPFSIIAEYFGKNLFNKTNFEADEDEEMQESIKINTNIPKKLQKPQINPMMMTEGKVRVEETLSTNVEHKPQLSEGRLRLQEHSYRVKPQITSSSQPQTKKIEINSTKTSVNYPVSANPFGGESDDEEDDGDGKNPFGRQESNYDDSKNPFADDETDDGQDVVRMLGRESNKPQTSLNPFGDDEAD</sequence>
<dbReference type="SUPFAM" id="SSF48371">
    <property type="entry name" value="ARM repeat"/>
    <property type="match status" value="1"/>
</dbReference>
<dbReference type="Pfam" id="PF23356">
    <property type="entry name" value="TPR_PEP5_VPS11"/>
    <property type="match status" value="1"/>
</dbReference>
<dbReference type="GO" id="GO:0006886">
    <property type="term" value="P:intracellular protein transport"/>
    <property type="evidence" value="ECO:0007669"/>
    <property type="project" value="UniProtKB-UniRule"/>
</dbReference>
<feature type="repeat" description="CHCR" evidence="11">
    <location>
        <begin position="383"/>
        <end position="549"/>
    </location>
</feature>
<dbReference type="OrthoDB" id="26184at2759"/>
<dbReference type="GO" id="GO:0006904">
    <property type="term" value="P:vesicle docking involved in exocytosis"/>
    <property type="evidence" value="ECO:0007669"/>
    <property type="project" value="TreeGrafter"/>
</dbReference>
<dbReference type="GO" id="GO:0031902">
    <property type="term" value="C:late endosome membrane"/>
    <property type="evidence" value="ECO:0007669"/>
    <property type="project" value="UniProtKB-SubCell"/>
</dbReference>
<dbReference type="PANTHER" id="PTHR23323">
    <property type="entry name" value="VACUOLAR PROTEIN SORTING-ASSOCIATED PROTEIN"/>
    <property type="match status" value="1"/>
</dbReference>
<feature type="compositionally biased region" description="Polar residues" evidence="12">
    <location>
        <begin position="962"/>
        <end position="987"/>
    </location>
</feature>
<feature type="domain" description="RING-type" evidence="13">
    <location>
        <begin position="802"/>
        <end position="841"/>
    </location>
</feature>
<dbReference type="InterPro" id="IPR016024">
    <property type="entry name" value="ARM-type_fold"/>
</dbReference>
<evidence type="ECO:0000256" key="11">
    <source>
        <dbReference type="PROSITE-ProRule" id="PRU01006"/>
    </source>
</evidence>
<dbReference type="InterPro" id="IPR024763">
    <property type="entry name" value="VPS11_C"/>
</dbReference>
<dbReference type="GO" id="GO:0030897">
    <property type="term" value="C:HOPS complex"/>
    <property type="evidence" value="ECO:0007669"/>
    <property type="project" value="TreeGrafter"/>
</dbReference>
<dbReference type="GO" id="GO:0048284">
    <property type="term" value="P:organelle fusion"/>
    <property type="evidence" value="ECO:0007669"/>
    <property type="project" value="TreeGrafter"/>
</dbReference>
<organism evidence="14 15">
    <name type="scientific">Clunio marinus</name>
    <dbReference type="NCBI Taxonomy" id="568069"/>
    <lineage>
        <taxon>Eukaryota</taxon>
        <taxon>Metazoa</taxon>
        <taxon>Ecdysozoa</taxon>
        <taxon>Arthropoda</taxon>
        <taxon>Hexapoda</taxon>
        <taxon>Insecta</taxon>
        <taxon>Pterygota</taxon>
        <taxon>Neoptera</taxon>
        <taxon>Endopterygota</taxon>
        <taxon>Diptera</taxon>
        <taxon>Nematocera</taxon>
        <taxon>Chironomoidea</taxon>
        <taxon>Chironomidae</taxon>
        <taxon>Clunio</taxon>
    </lineage>
</organism>
<evidence type="ECO:0000256" key="4">
    <source>
        <dbReference type="ARBA" id="ARBA00022723"/>
    </source>
</evidence>
<keyword evidence="6" id="KW-0862">Zinc</keyword>
<evidence type="ECO:0000256" key="10">
    <source>
        <dbReference type="PROSITE-ProRule" id="PRU00175"/>
    </source>
</evidence>
<comment type="similarity">
    <text evidence="2 9">Belongs to the VPS11 family.</text>
</comment>
<evidence type="ECO:0000256" key="8">
    <source>
        <dbReference type="ARBA" id="ARBA00023136"/>
    </source>
</evidence>
<gene>
    <name evidence="14" type="ORF">CLUMA_CG019552</name>
</gene>
<dbReference type="InterPro" id="IPR013083">
    <property type="entry name" value="Znf_RING/FYVE/PHD"/>
</dbReference>
<dbReference type="STRING" id="568069.A0A1J1J3A7"/>
<keyword evidence="15" id="KW-1185">Reference proteome</keyword>
<evidence type="ECO:0000259" key="13">
    <source>
        <dbReference type="PROSITE" id="PS50089"/>
    </source>
</evidence>
<accession>A0A1J1J3A7</accession>
<evidence type="ECO:0000256" key="5">
    <source>
        <dbReference type="ARBA" id="ARBA00022771"/>
    </source>
</evidence>
<keyword evidence="7" id="KW-0653">Protein transport</keyword>
<evidence type="ECO:0000256" key="1">
    <source>
        <dbReference type="ARBA" id="ARBA00004492"/>
    </source>
</evidence>
<dbReference type="Proteomes" id="UP000183832">
    <property type="component" value="Unassembled WGS sequence"/>
</dbReference>
<dbReference type="InterPro" id="IPR057307">
    <property type="entry name" value="PEP5_VPS11_N"/>
</dbReference>
<dbReference type="PROSITE" id="PS50089">
    <property type="entry name" value="ZF_RING_2"/>
    <property type="match status" value="1"/>
</dbReference>
<feature type="region of interest" description="Disordered" evidence="12">
    <location>
        <begin position="959"/>
        <end position="1058"/>
    </location>
</feature>
<dbReference type="InterPro" id="IPR001841">
    <property type="entry name" value="Znf_RING"/>
</dbReference>
<evidence type="ECO:0000256" key="12">
    <source>
        <dbReference type="SAM" id="MobiDB-lite"/>
    </source>
</evidence>
<dbReference type="GO" id="GO:0030674">
    <property type="term" value="F:protein-macromolecule adaptor activity"/>
    <property type="evidence" value="ECO:0007669"/>
    <property type="project" value="TreeGrafter"/>
</dbReference>
<dbReference type="GO" id="GO:0007033">
    <property type="term" value="P:vacuole organization"/>
    <property type="evidence" value="ECO:0007669"/>
    <property type="project" value="TreeGrafter"/>
</dbReference>
<evidence type="ECO:0000313" key="14">
    <source>
        <dbReference type="EMBL" id="CRL06847.1"/>
    </source>
</evidence>
<dbReference type="CDD" id="cd16688">
    <property type="entry name" value="RING-H2_Vps11"/>
    <property type="match status" value="1"/>
</dbReference>
<keyword evidence="4" id="KW-0479">Metal-binding</keyword>
<dbReference type="Pfam" id="PF23341">
    <property type="entry name" value="PEP5_VPS11_N"/>
    <property type="match status" value="1"/>
</dbReference>
<dbReference type="InterPro" id="IPR016528">
    <property type="entry name" value="VPS11"/>
</dbReference>
<dbReference type="SUPFAM" id="SSF57850">
    <property type="entry name" value="RING/U-box"/>
    <property type="match status" value="1"/>
</dbReference>
<evidence type="ECO:0000313" key="15">
    <source>
        <dbReference type="Proteomes" id="UP000183832"/>
    </source>
</evidence>
<name>A0A1J1J3A7_9DIPT</name>
<evidence type="ECO:0000256" key="3">
    <source>
        <dbReference type="ARBA" id="ARBA00022448"/>
    </source>
</evidence>
<dbReference type="InterPro" id="IPR057308">
    <property type="entry name" value="CHCR_PEP5_VPS11"/>
</dbReference>
<dbReference type="Pfam" id="PF12451">
    <property type="entry name" value="VPS11_C"/>
    <property type="match status" value="1"/>
</dbReference>
<keyword evidence="5 10" id="KW-0863">Zinc-finger</keyword>
<dbReference type="GO" id="GO:0007032">
    <property type="term" value="P:endosome organization"/>
    <property type="evidence" value="ECO:0007669"/>
    <property type="project" value="TreeGrafter"/>
</dbReference>
<dbReference type="Gene3D" id="3.30.40.10">
    <property type="entry name" value="Zinc/RING finger domain, C3HC4 (zinc finger)"/>
    <property type="match status" value="1"/>
</dbReference>
<dbReference type="GO" id="GO:0008270">
    <property type="term" value="F:zinc ion binding"/>
    <property type="evidence" value="ECO:0007669"/>
    <property type="project" value="UniProtKB-KW"/>
</dbReference>
<reference evidence="14 15" key="1">
    <citation type="submission" date="2015-04" db="EMBL/GenBank/DDBJ databases">
        <authorList>
            <person name="Syromyatnikov M.Y."/>
            <person name="Popov V.N."/>
        </authorList>
    </citation>
    <scope>NUCLEOTIDE SEQUENCE [LARGE SCALE GENOMIC DNA]</scope>
</reference>